<dbReference type="PROSITE" id="PS00893">
    <property type="entry name" value="NUDIX_BOX"/>
    <property type="match status" value="1"/>
</dbReference>
<name>L0I6B3_HALRX</name>
<gene>
    <name evidence="5" type="ordered locus">Halru_0447</name>
</gene>
<dbReference type="GO" id="GO:0016787">
    <property type="term" value="F:hydrolase activity"/>
    <property type="evidence" value="ECO:0007669"/>
    <property type="project" value="UniProtKB-KW"/>
</dbReference>
<dbReference type="STRING" id="797302.Halru_0447"/>
<evidence type="ECO:0000313" key="6">
    <source>
        <dbReference type="Proteomes" id="UP000010846"/>
    </source>
</evidence>
<accession>L0I6B3</accession>
<keyword evidence="6" id="KW-1185">Reference proteome</keyword>
<evidence type="ECO:0000313" key="5">
    <source>
        <dbReference type="EMBL" id="AGB15085.1"/>
    </source>
</evidence>
<feature type="domain" description="Nudix hydrolase" evidence="4">
    <location>
        <begin position="45"/>
        <end position="178"/>
    </location>
</feature>
<keyword evidence="2" id="KW-0378">Hydrolase</keyword>
<dbReference type="eggNOG" id="arCOG01083">
    <property type="taxonomic scope" value="Archaea"/>
</dbReference>
<dbReference type="AlphaFoldDB" id="L0I6B3"/>
<evidence type="ECO:0000259" key="4">
    <source>
        <dbReference type="PROSITE" id="PS51462"/>
    </source>
</evidence>
<dbReference type="EMBL" id="CP003050">
    <property type="protein sequence ID" value="AGB15085.1"/>
    <property type="molecule type" value="Genomic_DNA"/>
</dbReference>
<proteinExistence type="predicted"/>
<dbReference type="OrthoDB" id="40462at2157"/>
<dbReference type="InterPro" id="IPR015797">
    <property type="entry name" value="NUDIX_hydrolase-like_dom_sf"/>
</dbReference>
<dbReference type="Gene3D" id="3.90.79.10">
    <property type="entry name" value="Nucleoside Triphosphate Pyrophosphohydrolase"/>
    <property type="match status" value="1"/>
</dbReference>
<dbReference type="KEGG" id="hru:Halru_0447"/>
<sequence length="178" mass="19690">MSDLGFGGYADVTDPRTRYDDLIEDRSEEQLDRESFVEACEMEAFRSGWVGAGVVVDDADRVLLVHEPGADHWLLPGGTIQRGETLAGGLRREIDEEAGVDVTPVRPHAVAEHVVRHDGEWTGFAVGLIEARPESTELGTDLGVDDEEIDDAGWFESLPTRTFQRDLATRALERVRAE</sequence>
<dbReference type="Pfam" id="PF00293">
    <property type="entry name" value="NUDIX"/>
    <property type="match status" value="1"/>
</dbReference>
<protein>
    <submittedName>
        <fullName evidence="5">ADP-ribose pyrophosphatase</fullName>
    </submittedName>
</protein>
<dbReference type="CDD" id="cd02883">
    <property type="entry name" value="NUDIX_Hydrolase"/>
    <property type="match status" value="1"/>
</dbReference>
<dbReference type="PANTHER" id="PTHR43046:SF12">
    <property type="entry name" value="GDP-MANNOSE MANNOSYL HYDROLASE"/>
    <property type="match status" value="1"/>
</dbReference>
<keyword evidence="3" id="KW-0460">Magnesium</keyword>
<evidence type="ECO:0000256" key="1">
    <source>
        <dbReference type="ARBA" id="ARBA00001946"/>
    </source>
</evidence>
<dbReference type="GeneID" id="14375755"/>
<dbReference type="SUPFAM" id="SSF55811">
    <property type="entry name" value="Nudix"/>
    <property type="match status" value="1"/>
</dbReference>
<organism evidence="5 6">
    <name type="scientific">Halovivax ruber (strain DSM 18193 / JCM 13892 / XH-70)</name>
    <dbReference type="NCBI Taxonomy" id="797302"/>
    <lineage>
        <taxon>Archaea</taxon>
        <taxon>Methanobacteriati</taxon>
        <taxon>Methanobacteriota</taxon>
        <taxon>Stenosarchaea group</taxon>
        <taxon>Halobacteria</taxon>
        <taxon>Halobacteriales</taxon>
        <taxon>Natrialbaceae</taxon>
        <taxon>Halovivax</taxon>
    </lineage>
</organism>
<evidence type="ECO:0000256" key="3">
    <source>
        <dbReference type="ARBA" id="ARBA00022842"/>
    </source>
</evidence>
<dbReference type="PANTHER" id="PTHR43046">
    <property type="entry name" value="GDP-MANNOSE MANNOSYL HYDROLASE"/>
    <property type="match status" value="1"/>
</dbReference>
<dbReference type="HOGENOM" id="CLU_133600_0_0_2"/>
<dbReference type="InterPro" id="IPR020084">
    <property type="entry name" value="NUDIX_hydrolase_CS"/>
</dbReference>
<evidence type="ECO:0000256" key="2">
    <source>
        <dbReference type="ARBA" id="ARBA00022801"/>
    </source>
</evidence>
<comment type="cofactor">
    <cofactor evidence="1">
        <name>Mg(2+)</name>
        <dbReference type="ChEBI" id="CHEBI:18420"/>
    </cofactor>
</comment>
<dbReference type="PROSITE" id="PS51462">
    <property type="entry name" value="NUDIX"/>
    <property type="match status" value="1"/>
</dbReference>
<dbReference type="RefSeq" id="WP_015299775.1">
    <property type="nucleotide sequence ID" value="NC_019964.1"/>
</dbReference>
<dbReference type="Proteomes" id="UP000010846">
    <property type="component" value="Chromosome"/>
</dbReference>
<reference evidence="5" key="1">
    <citation type="submission" date="2011-09" db="EMBL/GenBank/DDBJ databases">
        <title>Complete sequence of Halovivax ruber XH-70.</title>
        <authorList>
            <consortium name="US DOE Joint Genome Institute"/>
            <person name="Lucas S."/>
            <person name="Han J."/>
            <person name="Lapidus A."/>
            <person name="Cheng J.-F."/>
            <person name="Goodwin L."/>
            <person name="Pitluck S."/>
            <person name="Peters L."/>
            <person name="Mikhailova N."/>
            <person name="Davenport K."/>
            <person name="Detter J.C."/>
            <person name="Han C."/>
            <person name="Tapia R."/>
            <person name="Land M."/>
            <person name="Hauser L."/>
            <person name="Kyrpides N."/>
            <person name="Ivanova N."/>
            <person name="Pagani I."/>
            <person name="Sproer C."/>
            <person name="Anderson I."/>
            <person name="Woyke T."/>
        </authorList>
    </citation>
    <scope>NUCLEOTIDE SEQUENCE</scope>
    <source>
        <strain evidence="5">XH-70</strain>
    </source>
</reference>
<dbReference type="InterPro" id="IPR000086">
    <property type="entry name" value="NUDIX_hydrolase_dom"/>
</dbReference>